<protein>
    <recommendedName>
        <fullName evidence="1">DNA-directed RNA polymerase subunit Rpo4</fullName>
        <ecNumber evidence="1">2.7.7.6</ecNumber>
    </recommendedName>
    <alternativeName>
        <fullName evidence="1">DNA-directed RNA polymerase subunit F</fullName>
    </alternativeName>
</protein>
<evidence type="ECO:0000313" key="2">
    <source>
        <dbReference type="EMBL" id="RLG68862.1"/>
    </source>
</evidence>
<comment type="caution">
    <text evidence="2">The sequence shown here is derived from an EMBL/GenBank/DDBJ whole genome shotgun (WGS) entry which is preliminary data.</text>
</comment>
<dbReference type="InterPro" id="IPR044876">
    <property type="entry name" value="HRDC_dom_sf"/>
</dbReference>
<dbReference type="HAMAP" id="MF_00864">
    <property type="entry name" value="RNApol_arch_Rpo4"/>
    <property type="match status" value="1"/>
</dbReference>
<comment type="subunit">
    <text evidence="1">Part of the RNA polymerase complex. Forms a stalk with Rpo7 that extends from the main structure.</text>
</comment>
<proteinExistence type="inferred from homology"/>
<dbReference type="GO" id="GO:0006352">
    <property type="term" value="P:DNA-templated transcription initiation"/>
    <property type="evidence" value="ECO:0007669"/>
    <property type="project" value="InterPro"/>
</dbReference>
<comment type="subcellular location">
    <subcellularLocation>
        <location evidence="1">Cytoplasm</location>
    </subcellularLocation>
</comment>
<dbReference type="InterPro" id="IPR010924">
    <property type="entry name" value="Rpo4"/>
</dbReference>
<keyword evidence="1" id="KW-0548">Nucleotidyltransferase</keyword>
<gene>
    <name evidence="1" type="primary">rpo4</name>
    <name evidence="1" type="synonym">rpoF</name>
    <name evidence="2" type="ORF">DRO07_02985</name>
</gene>
<dbReference type="AlphaFoldDB" id="A0A497JI24"/>
<dbReference type="PIRSF" id="PIRSF005053">
    <property type="entry name" value="RNA_pol_F_arch"/>
    <property type="match status" value="1"/>
</dbReference>
<dbReference type="Gene3D" id="1.10.150.80">
    <property type="entry name" value="HRDC domain"/>
    <property type="match status" value="1"/>
</dbReference>
<keyword evidence="1" id="KW-0963">Cytoplasm</keyword>
<dbReference type="SUPFAM" id="SSF47819">
    <property type="entry name" value="HRDC-like"/>
    <property type="match status" value="1"/>
</dbReference>
<keyword evidence="1" id="KW-0804">Transcription</keyword>
<dbReference type="InterPro" id="IPR005574">
    <property type="entry name" value="Rpb4/RPC9"/>
</dbReference>
<keyword evidence="1" id="KW-0808">Transferase</keyword>
<comment type="similarity">
    <text evidence="1">Belongs to the eukaryotic RPB4 RNA polymerase subunit family.</text>
</comment>
<comment type="function">
    <text evidence="1">DNA-dependent RNA polymerase (RNAP) catalyzes the transcription of DNA into RNA using the four ribonucleoside triphosphates as substrates. This subunit is less well bound than the others.</text>
</comment>
<dbReference type="Gene3D" id="6.10.140.10">
    <property type="match status" value="1"/>
</dbReference>
<accession>A0A497JI24</accession>
<dbReference type="GO" id="GO:0000166">
    <property type="term" value="F:nucleotide binding"/>
    <property type="evidence" value="ECO:0007669"/>
    <property type="project" value="InterPro"/>
</dbReference>
<dbReference type="PANTHER" id="PTHR39646">
    <property type="entry name" value="RNA POLYMERASE RPB4"/>
    <property type="match status" value="1"/>
</dbReference>
<dbReference type="Pfam" id="PF03874">
    <property type="entry name" value="RNA_pol_Rpb4"/>
    <property type="match status" value="1"/>
</dbReference>
<dbReference type="Proteomes" id="UP000277633">
    <property type="component" value="Unassembled WGS sequence"/>
</dbReference>
<reference evidence="2 3" key="1">
    <citation type="submission" date="2018-06" db="EMBL/GenBank/DDBJ databases">
        <title>Extensive metabolic versatility and redundancy in microbially diverse, dynamic hydrothermal sediments.</title>
        <authorList>
            <person name="Dombrowski N."/>
            <person name="Teske A."/>
            <person name="Baker B.J."/>
        </authorList>
    </citation>
    <scope>NUCLEOTIDE SEQUENCE [LARGE SCALE GENOMIC DNA]</scope>
    <source>
        <strain evidence="2">B9_G13</strain>
    </source>
</reference>
<dbReference type="EC" id="2.7.7.6" evidence="1"/>
<name>A0A497JI24_9ARCH</name>
<dbReference type="InterPro" id="IPR010997">
    <property type="entry name" value="HRDC-like_sf"/>
</dbReference>
<keyword evidence="1" id="KW-0240">DNA-directed RNA polymerase</keyword>
<evidence type="ECO:0000313" key="3">
    <source>
        <dbReference type="Proteomes" id="UP000277633"/>
    </source>
</evidence>
<organism evidence="2 3">
    <name type="scientific">Candidatus Iainarchaeum sp</name>
    <dbReference type="NCBI Taxonomy" id="3101447"/>
    <lineage>
        <taxon>Archaea</taxon>
        <taxon>Candidatus Iainarchaeota</taxon>
        <taxon>Candidatus Iainarchaeia</taxon>
        <taxon>Candidatus Iainarchaeales</taxon>
        <taxon>Candidatus Iainarchaeaceae</taxon>
        <taxon>Candidatus Iainarchaeum</taxon>
    </lineage>
</organism>
<sequence length="116" mass="13585">MIGEELLSRKPVTLSKVKNILKKRKEESELTYEQEETLKYTSAFCKVTKKQRDKIMEELLKLETINEELAVKIIDLLPQEIEIMKILPEKKSEVKEEDLVAALEIVKRYGPKPKKK</sequence>
<evidence type="ECO:0000256" key="1">
    <source>
        <dbReference type="HAMAP-Rule" id="MF_00864"/>
    </source>
</evidence>
<comment type="catalytic activity">
    <reaction evidence="1">
        <text>RNA(n) + a ribonucleoside 5'-triphosphate = RNA(n+1) + diphosphate</text>
        <dbReference type="Rhea" id="RHEA:21248"/>
        <dbReference type="Rhea" id="RHEA-COMP:14527"/>
        <dbReference type="Rhea" id="RHEA-COMP:17342"/>
        <dbReference type="ChEBI" id="CHEBI:33019"/>
        <dbReference type="ChEBI" id="CHEBI:61557"/>
        <dbReference type="ChEBI" id="CHEBI:140395"/>
        <dbReference type="EC" id="2.7.7.6"/>
    </reaction>
</comment>
<dbReference type="EMBL" id="QMWO01000114">
    <property type="protein sequence ID" value="RLG68862.1"/>
    <property type="molecule type" value="Genomic_DNA"/>
</dbReference>
<dbReference type="GO" id="GO:0003899">
    <property type="term" value="F:DNA-directed RNA polymerase activity"/>
    <property type="evidence" value="ECO:0007669"/>
    <property type="project" value="UniProtKB-UniRule"/>
</dbReference>
<dbReference type="GO" id="GO:0000428">
    <property type="term" value="C:DNA-directed RNA polymerase complex"/>
    <property type="evidence" value="ECO:0007669"/>
    <property type="project" value="UniProtKB-KW"/>
</dbReference>
<dbReference type="GO" id="GO:0005737">
    <property type="term" value="C:cytoplasm"/>
    <property type="evidence" value="ECO:0007669"/>
    <property type="project" value="UniProtKB-SubCell"/>
</dbReference>
<dbReference type="PANTHER" id="PTHR39646:SF1">
    <property type="entry name" value="DNA-DIRECTED RNA POLYMERASE SUBUNIT RPO4"/>
    <property type="match status" value="1"/>
</dbReference>